<name>A0AA40CHH3_9PEZI</name>
<accession>A0AA40CHH3</accession>
<dbReference type="EMBL" id="JAULSV010000007">
    <property type="protein sequence ID" value="KAK0638465.1"/>
    <property type="molecule type" value="Genomic_DNA"/>
</dbReference>
<keyword evidence="2" id="KW-1185">Reference proteome</keyword>
<reference evidence="1" key="1">
    <citation type="submission" date="2023-06" db="EMBL/GenBank/DDBJ databases">
        <title>Genome-scale phylogeny and comparative genomics of the fungal order Sordariales.</title>
        <authorList>
            <consortium name="Lawrence Berkeley National Laboratory"/>
            <person name="Hensen N."/>
            <person name="Bonometti L."/>
            <person name="Westerberg I."/>
            <person name="Brannstrom I.O."/>
            <person name="Guillou S."/>
            <person name="Cros-Aarteil S."/>
            <person name="Calhoun S."/>
            <person name="Haridas S."/>
            <person name="Kuo A."/>
            <person name="Mondo S."/>
            <person name="Pangilinan J."/>
            <person name="Riley R."/>
            <person name="Labutti K."/>
            <person name="Andreopoulos B."/>
            <person name="Lipzen A."/>
            <person name="Chen C."/>
            <person name="Yanf M."/>
            <person name="Daum C."/>
            <person name="Ng V."/>
            <person name="Clum A."/>
            <person name="Steindorff A."/>
            <person name="Ohm R."/>
            <person name="Martin F."/>
            <person name="Silar P."/>
            <person name="Natvig D."/>
            <person name="Lalanne C."/>
            <person name="Gautier V."/>
            <person name="Ament-Velasquez S.L."/>
            <person name="Kruys A."/>
            <person name="Hutchinson M.I."/>
            <person name="Powell A.J."/>
            <person name="Barry K."/>
            <person name="Miller A.N."/>
            <person name="Grigoriev I.V."/>
            <person name="Debuchy R."/>
            <person name="Gladieux P."/>
            <person name="Thoren M.H."/>
            <person name="Johannesson H."/>
        </authorList>
    </citation>
    <scope>NUCLEOTIDE SEQUENCE</scope>
    <source>
        <strain evidence="1">SMH2532-1</strain>
    </source>
</reference>
<dbReference type="AlphaFoldDB" id="A0AA40CHH3"/>
<gene>
    <name evidence="1" type="ORF">B0T16DRAFT_462246</name>
</gene>
<evidence type="ECO:0000313" key="2">
    <source>
        <dbReference type="Proteomes" id="UP001174936"/>
    </source>
</evidence>
<evidence type="ECO:0000313" key="1">
    <source>
        <dbReference type="EMBL" id="KAK0638465.1"/>
    </source>
</evidence>
<organism evidence="1 2">
    <name type="scientific">Cercophora newfieldiana</name>
    <dbReference type="NCBI Taxonomy" id="92897"/>
    <lineage>
        <taxon>Eukaryota</taxon>
        <taxon>Fungi</taxon>
        <taxon>Dikarya</taxon>
        <taxon>Ascomycota</taxon>
        <taxon>Pezizomycotina</taxon>
        <taxon>Sordariomycetes</taxon>
        <taxon>Sordariomycetidae</taxon>
        <taxon>Sordariales</taxon>
        <taxon>Lasiosphaeriaceae</taxon>
        <taxon>Cercophora</taxon>
    </lineage>
</organism>
<dbReference type="Proteomes" id="UP001174936">
    <property type="component" value="Unassembled WGS sequence"/>
</dbReference>
<protein>
    <submittedName>
        <fullName evidence="1">Uncharacterized protein</fullName>
    </submittedName>
</protein>
<proteinExistence type="predicted"/>
<comment type="caution">
    <text evidence="1">The sequence shown here is derived from an EMBL/GenBank/DDBJ whole genome shotgun (WGS) entry which is preliminary data.</text>
</comment>
<sequence length="257" mass="28113">MLPSNPLNSPERALSSLSNTYLNILAEPDRAILQSAAAHATIQPLLGSAVGLSLGLLAATRVHSVRITTLQSLRQHANIMVMHSSSLGRRLGSMELWHGLPTTNRVPFLSRLWVANTHWTDAVTYLGFGINGLGLGYLSGSQSGKLTAQHTMIRDPEAWKRIEMAFSKLKVRALRHELQLKPHRGVDESDVRNSQDKLRAQALGLERACCSEGGLCVPNEYLAGKESSSVWLETLALAGMCCIAVVNTSVIFKHWGW</sequence>